<comment type="caution">
    <text evidence="3">The sequence shown here is derived from an EMBL/GenBank/DDBJ whole genome shotgun (WGS) entry which is preliminary data.</text>
</comment>
<evidence type="ECO:0000259" key="2">
    <source>
        <dbReference type="PROSITE" id="PS50943"/>
    </source>
</evidence>
<dbReference type="RefSeq" id="WP_118930446.1">
    <property type="nucleotide sequence ID" value="NZ_QSKW01000025.1"/>
</dbReference>
<dbReference type="Gene3D" id="1.10.260.40">
    <property type="entry name" value="lambda repressor-like DNA-binding domains"/>
    <property type="match status" value="1"/>
</dbReference>
<keyword evidence="1" id="KW-0238">DNA-binding</keyword>
<proteinExistence type="predicted"/>
<dbReference type="PANTHER" id="PTHR46558">
    <property type="entry name" value="TRACRIPTIONAL REGULATORY PROTEIN-RELATED-RELATED"/>
    <property type="match status" value="1"/>
</dbReference>
<dbReference type="Pfam" id="PF01381">
    <property type="entry name" value="HTH_3"/>
    <property type="match status" value="1"/>
</dbReference>
<evidence type="ECO:0000256" key="1">
    <source>
        <dbReference type="ARBA" id="ARBA00023125"/>
    </source>
</evidence>
<dbReference type="EMBL" id="QSKW01000025">
    <property type="protein sequence ID" value="RHE94858.1"/>
    <property type="molecule type" value="Genomic_DNA"/>
</dbReference>
<dbReference type="InterPro" id="IPR010982">
    <property type="entry name" value="Lambda_DNA-bd_dom_sf"/>
</dbReference>
<reference evidence="3 4" key="1">
    <citation type="submission" date="2018-08" db="EMBL/GenBank/DDBJ databases">
        <title>A genome reference for cultivated species of the human gut microbiota.</title>
        <authorList>
            <person name="Zou Y."/>
            <person name="Xue W."/>
            <person name="Luo G."/>
        </authorList>
    </citation>
    <scope>NUCLEOTIDE SEQUENCE [LARGE SCALE GENOMIC DNA]</scope>
    <source>
        <strain evidence="3 4">AM27-11</strain>
    </source>
</reference>
<sequence length="73" mass="8787">MAYYPRLRDLREDKDLSIRELSEKLHIQRTTYHNYETGKRELPFDLAIKIAEFYNVSLDYIAGFTDIISPIRY</sequence>
<dbReference type="CDD" id="cd00093">
    <property type="entry name" value="HTH_XRE"/>
    <property type="match status" value="1"/>
</dbReference>
<protein>
    <submittedName>
        <fullName evidence="3">XRE family transcriptional regulator</fullName>
    </submittedName>
</protein>
<dbReference type="AlphaFoldDB" id="A0A3R6C9Q3"/>
<organism evidence="3 4">
    <name type="scientific">Roseburia inulinivorans</name>
    <dbReference type="NCBI Taxonomy" id="360807"/>
    <lineage>
        <taxon>Bacteria</taxon>
        <taxon>Bacillati</taxon>
        <taxon>Bacillota</taxon>
        <taxon>Clostridia</taxon>
        <taxon>Lachnospirales</taxon>
        <taxon>Lachnospiraceae</taxon>
        <taxon>Roseburia</taxon>
    </lineage>
</organism>
<dbReference type="SMART" id="SM00530">
    <property type="entry name" value="HTH_XRE"/>
    <property type="match status" value="1"/>
</dbReference>
<evidence type="ECO:0000313" key="4">
    <source>
        <dbReference type="Proteomes" id="UP000286271"/>
    </source>
</evidence>
<name>A0A3R6C9Q3_9FIRM</name>
<feature type="domain" description="HTH cro/C1-type" evidence="2">
    <location>
        <begin position="7"/>
        <end position="61"/>
    </location>
</feature>
<evidence type="ECO:0000313" key="3">
    <source>
        <dbReference type="EMBL" id="RHE94858.1"/>
    </source>
</evidence>
<dbReference type="PROSITE" id="PS50943">
    <property type="entry name" value="HTH_CROC1"/>
    <property type="match status" value="1"/>
</dbReference>
<dbReference type="PANTHER" id="PTHR46558:SF11">
    <property type="entry name" value="HTH-TYPE TRANSCRIPTIONAL REGULATOR XRE"/>
    <property type="match status" value="1"/>
</dbReference>
<dbReference type="GO" id="GO:0003677">
    <property type="term" value="F:DNA binding"/>
    <property type="evidence" value="ECO:0007669"/>
    <property type="project" value="UniProtKB-KW"/>
</dbReference>
<dbReference type="SUPFAM" id="SSF47413">
    <property type="entry name" value="lambda repressor-like DNA-binding domains"/>
    <property type="match status" value="1"/>
</dbReference>
<gene>
    <name evidence="3" type="ORF">DW707_13685</name>
</gene>
<accession>A0A3R6C9Q3</accession>
<dbReference type="InterPro" id="IPR001387">
    <property type="entry name" value="Cro/C1-type_HTH"/>
</dbReference>
<dbReference type="Proteomes" id="UP000286271">
    <property type="component" value="Unassembled WGS sequence"/>
</dbReference>